<evidence type="ECO:0000259" key="2">
    <source>
        <dbReference type="Pfam" id="PF03732"/>
    </source>
</evidence>
<reference evidence="3" key="1">
    <citation type="submission" date="2020-07" db="EMBL/GenBank/DDBJ databases">
        <authorList>
            <person name="Lin J."/>
        </authorList>
    </citation>
    <scope>NUCLEOTIDE SEQUENCE</scope>
</reference>
<evidence type="ECO:0000313" key="3">
    <source>
        <dbReference type="EMBL" id="CAD1818623.1"/>
    </source>
</evidence>
<dbReference type="InterPro" id="IPR005162">
    <property type="entry name" value="Retrotrans_gag_dom"/>
</dbReference>
<name>A0A6V7NJB3_ANACO</name>
<dbReference type="AlphaFoldDB" id="A0A6V7NJB3"/>
<sequence>MMWEEFQGLLYGVHFPDSDKKKMEEQFRILKQGDRTVREYEREFSYIVNYVPHVVRSDEDKAGCFGRGLQREVYAAMQPLRLKTFTELYDRALWVEQGIAKMRAGRESNDKGADKKRSASTPGGSSKYKKPPKYPRKSWKDRGLPRCYICGENHRPTNVSGVGSVISMGNLVMDGVSARCVCHQLQLLFRLRLLCDSSRDIHPRCLLDAPWCHVKLRDLVRCQVDEFMLLKWRSLP</sequence>
<dbReference type="EMBL" id="LR862139">
    <property type="protein sequence ID" value="CAD1818623.1"/>
    <property type="molecule type" value="Genomic_DNA"/>
</dbReference>
<feature type="domain" description="Retrotransposon gag" evidence="2">
    <location>
        <begin position="2"/>
        <end position="70"/>
    </location>
</feature>
<protein>
    <recommendedName>
        <fullName evidence="2">Retrotransposon gag domain-containing protein</fullName>
    </recommendedName>
</protein>
<proteinExistence type="predicted"/>
<feature type="compositionally biased region" description="Basic and acidic residues" evidence="1">
    <location>
        <begin position="105"/>
        <end position="117"/>
    </location>
</feature>
<feature type="region of interest" description="Disordered" evidence="1">
    <location>
        <begin position="105"/>
        <end position="139"/>
    </location>
</feature>
<evidence type="ECO:0000256" key="1">
    <source>
        <dbReference type="SAM" id="MobiDB-lite"/>
    </source>
</evidence>
<dbReference type="Pfam" id="PF03732">
    <property type="entry name" value="Retrotrans_gag"/>
    <property type="match status" value="1"/>
</dbReference>
<accession>A0A6V7NJB3</accession>
<organism evidence="3">
    <name type="scientific">Ananas comosus var. bracteatus</name>
    <name type="common">red pineapple</name>
    <dbReference type="NCBI Taxonomy" id="296719"/>
    <lineage>
        <taxon>Eukaryota</taxon>
        <taxon>Viridiplantae</taxon>
        <taxon>Streptophyta</taxon>
        <taxon>Embryophyta</taxon>
        <taxon>Tracheophyta</taxon>
        <taxon>Spermatophyta</taxon>
        <taxon>Magnoliopsida</taxon>
        <taxon>Liliopsida</taxon>
        <taxon>Poales</taxon>
        <taxon>Bromeliaceae</taxon>
        <taxon>Bromelioideae</taxon>
        <taxon>Ananas</taxon>
    </lineage>
</organism>
<gene>
    <name evidence="3" type="ORF">CB5_LOCUS1834</name>
</gene>
<feature type="compositionally biased region" description="Basic residues" evidence="1">
    <location>
        <begin position="127"/>
        <end position="137"/>
    </location>
</feature>